<evidence type="ECO:0000256" key="11">
    <source>
        <dbReference type="ARBA" id="ARBA00023235"/>
    </source>
</evidence>
<dbReference type="PANTHER" id="PTHR23309">
    <property type="entry name" value="3-HYDROXYACYL-COA DEHYROGENASE"/>
    <property type="match status" value="1"/>
</dbReference>
<dbReference type="SUPFAM" id="SSF48179">
    <property type="entry name" value="6-phosphogluconate dehydrogenase C-terminal domain-like"/>
    <property type="match status" value="2"/>
</dbReference>
<dbReference type="InterPro" id="IPR029045">
    <property type="entry name" value="ClpP/crotonase-like_dom_sf"/>
</dbReference>
<dbReference type="InterPro" id="IPR006108">
    <property type="entry name" value="3HC_DH_C"/>
</dbReference>
<protein>
    <submittedName>
        <fullName evidence="18">3-hydroxyacyl-CoA dehydrogenase</fullName>
    </submittedName>
</protein>
<evidence type="ECO:0000256" key="15">
    <source>
        <dbReference type="RuleBase" id="RU003707"/>
    </source>
</evidence>
<keyword evidence="19" id="KW-1185">Reference proteome</keyword>
<feature type="domain" description="3-hydroxyacyl-CoA dehydrogenase C-terminal" evidence="16">
    <location>
        <begin position="471"/>
        <end position="562"/>
    </location>
</feature>
<dbReference type="FunFam" id="3.40.50.720:FF:000009">
    <property type="entry name" value="Fatty oxidation complex, alpha subunit"/>
    <property type="match status" value="1"/>
</dbReference>
<evidence type="ECO:0000256" key="10">
    <source>
        <dbReference type="ARBA" id="ARBA00023140"/>
    </source>
</evidence>
<evidence type="ECO:0000256" key="9">
    <source>
        <dbReference type="ARBA" id="ARBA00023098"/>
    </source>
</evidence>
<organism evidence="18 19">
    <name type="scientific">Mesorhizobium denitrificans</name>
    <dbReference type="NCBI Taxonomy" id="2294114"/>
    <lineage>
        <taxon>Bacteria</taxon>
        <taxon>Pseudomonadati</taxon>
        <taxon>Pseudomonadota</taxon>
        <taxon>Alphaproteobacteria</taxon>
        <taxon>Hyphomicrobiales</taxon>
        <taxon>Phyllobacteriaceae</taxon>
        <taxon>Mesorhizobium</taxon>
    </lineage>
</organism>
<dbReference type="Gene3D" id="3.40.50.720">
    <property type="entry name" value="NAD(P)-binding Rossmann-like Domain"/>
    <property type="match status" value="1"/>
</dbReference>
<dbReference type="GO" id="GO:0003857">
    <property type="term" value="F:(3S)-3-hydroxyacyl-CoA dehydrogenase (NAD+) activity"/>
    <property type="evidence" value="ECO:0007669"/>
    <property type="project" value="UniProtKB-EC"/>
</dbReference>
<name>A0A371XI76_9HYPH</name>
<feature type="domain" description="3-hydroxyacyl-CoA dehydrogenase NAD binding" evidence="17">
    <location>
        <begin position="290"/>
        <end position="465"/>
    </location>
</feature>
<keyword evidence="7" id="KW-0560">Oxidoreductase</keyword>
<keyword evidence="8" id="KW-0520">NAD</keyword>
<comment type="pathway">
    <text evidence="2">Lipid metabolism; fatty acid beta-oxidation.</text>
</comment>
<evidence type="ECO:0000256" key="2">
    <source>
        <dbReference type="ARBA" id="ARBA00005005"/>
    </source>
</evidence>
<dbReference type="GO" id="GO:0070403">
    <property type="term" value="F:NAD+ binding"/>
    <property type="evidence" value="ECO:0007669"/>
    <property type="project" value="InterPro"/>
</dbReference>
<keyword evidence="12" id="KW-0456">Lyase</keyword>
<evidence type="ECO:0000259" key="17">
    <source>
        <dbReference type="Pfam" id="PF02737"/>
    </source>
</evidence>
<comment type="similarity">
    <text evidence="3">In the N-terminal section; belongs to the enoyl-CoA hydratase/isomerase family.</text>
</comment>
<dbReference type="Proteomes" id="UP000262379">
    <property type="component" value="Unassembled WGS sequence"/>
</dbReference>
<keyword evidence="11" id="KW-0413">Isomerase</keyword>
<sequence>MAIKTEMLNGIAVVTIDNPPVNALSHGVRIALLDAVQSLDADANVAAIVVHGAGKLFVGGADITEFDRPVEQPGLPEVITAIERAHKPWIAAIHGVALGGGLELALGCHLRIAAPGTTLGLPEAGLGLIPGAGGTQRLPRLIGVEASIPIVTAQERVGVDKALKLGLIDRISTNELITDAVAFAHEAAGAPLPVPASQRAVIAPATEVWHDAEASTKRAAKGAAAQLLALGSLRFGIENGIEAGLANERAVFLKARASRESAALRYLFFAERAAPRPQDLRDIAPRPLRKIGVVGAGTMGVGITAALRNAHLPVVLVERDDASLARGFSNLEKIFGGAAAKGRLTQDEAQERMAGIEGGTDYRALADCDLVIEAVYEDLAVKQAAFAEIARVCRPDAILATNTSYTDPRQISEGIADTSRFVGMHFFSPAHVMKLLEIVPLPETKPDVLSTAFALARKLEKLPVRSGICDGFIGNRILRRYIAEAIALLADGVSISAIDAAMREFGFAMGPFEMQDMAGLDISYMRREAARANGQDIPEMPGDLLVRAGRKGQKTGGGWYDYAVGDRTPRPSDEALRVIAPMLGTPRDMNSREISARLVSTMADEGKSILSEGIASGPEQIDLVEVHGYGFPRWRGGPMFMASGLGKQND</sequence>
<evidence type="ECO:0000256" key="1">
    <source>
        <dbReference type="ARBA" id="ARBA00004275"/>
    </source>
</evidence>
<comment type="catalytic activity">
    <reaction evidence="14">
        <text>a (3S)-3-hydroxyacyl-CoA + NAD(+) = a 3-oxoacyl-CoA + NADH + H(+)</text>
        <dbReference type="Rhea" id="RHEA:22432"/>
        <dbReference type="ChEBI" id="CHEBI:15378"/>
        <dbReference type="ChEBI" id="CHEBI:57318"/>
        <dbReference type="ChEBI" id="CHEBI:57540"/>
        <dbReference type="ChEBI" id="CHEBI:57945"/>
        <dbReference type="ChEBI" id="CHEBI:90726"/>
        <dbReference type="EC" id="1.1.1.35"/>
    </reaction>
</comment>
<evidence type="ECO:0000259" key="16">
    <source>
        <dbReference type="Pfam" id="PF00725"/>
    </source>
</evidence>
<evidence type="ECO:0000256" key="6">
    <source>
        <dbReference type="ARBA" id="ARBA00022963"/>
    </source>
</evidence>
<dbReference type="Pfam" id="PF02737">
    <property type="entry name" value="3HCDH_N"/>
    <property type="match status" value="1"/>
</dbReference>
<dbReference type="UniPathway" id="UPA00659"/>
<evidence type="ECO:0000313" key="19">
    <source>
        <dbReference type="Proteomes" id="UP000262379"/>
    </source>
</evidence>
<evidence type="ECO:0000256" key="4">
    <source>
        <dbReference type="ARBA" id="ARBA00011245"/>
    </source>
</evidence>
<dbReference type="Pfam" id="PF00725">
    <property type="entry name" value="3HCDH"/>
    <property type="match status" value="1"/>
</dbReference>
<dbReference type="PROSITE" id="PS00166">
    <property type="entry name" value="ENOYL_COA_HYDRATASE"/>
    <property type="match status" value="1"/>
</dbReference>
<dbReference type="InterPro" id="IPR006176">
    <property type="entry name" value="3-OHacyl-CoA_DH_NAD-bd"/>
</dbReference>
<keyword evidence="6" id="KW-0442">Lipid degradation</keyword>
<dbReference type="GO" id="GO:0006635">
    <property type="term" value="P:fatty acid beta-oxidation"/>
    <property type="evidence" value="ECO:0007669"/>
    <property type="project" value="UniProtKB-UniPathway"/>
</dbReference>
<evidence type="ECO:0000256" key="8">
    <source>
        <dbReference type="ARBA" id="ARBA00023027"/>
    </source>
</evidence>
<dbReference type="CDD" id="cd06558">
    <property type="entry name" value="crotonase-like"/>
    <property type="match status" value="1"/>
</dbReference>
<evidence type="ECO:0000313" key="18">
    <source>
        <dbReference type="EMBL" id="RFC68917.1"/>
    </source>
</evidence>
<keyword evidence="13" id="KW-0511">Multifunctional enzyme</keyword>
<evidence type="ECO:0000256" key="3">
    <source>
        <dbReference type="ARBA" id="ARBA00008750"/>
    </source>
</evidence>
<dbReference type="InterPro" id="IPR036291">
    <property type="entry name" value="NAD(P)-bd_dom_sf"/>
</dbReference>
<dbReference type="RefSeq" id="WP_116622685.1">
    <property type="nucleotide sequence ID" value="NZ_QURN01000003.1"/>
</dbReference>
<comment type="similarity">
    <text evidence="15">Belongs to the enoyl-CoA hydratase/isomerase family.</text>
</comment>
<dbReference type="Gene3D" id="1.10.1040.50">
    <property type="match status" value="1"/>
</dbReference>
<keyword evidence="5" id="KW-0276">Fatty acid metabolism</keyword>
<dbReference type="PANTHER" id="PTHR23309:SF49">
    <property type="entry name" value="PEROXISOMAL BIFUNCTIONAL ENZYME"/>
    <property type="match status" value="1"/>
</dbReference>
<evidence type="ECO:0000256" key="12">
    <source>
        <dbReference type="ARBA" id="ARBA00023239"/>
    </source>
</evidence>
<comment type="caution">
    <text evidence="18">The sequence shown here is derived from an EMBL/GenBank/DDBJ whole genome shotgun (WGS) entry which is preliminary data.</text>
</comment>
<dbReference type="InterPro" id="IPR008927">
    <property type="entry name" value="6-PGluconate_DH-like_C_sf"/>
</dbReference>
<dbReference type="SUPFAM" id="SSF52096">
    <property type="entry name" value="ClpP/crotonase"/>
    <property type="match status" value="1"/>
</dbReference>
<keyword evidence="10" id="KW-0576">Peroxisome</keyword>
<dbReference type="GO" id="GO:0016853">
    <property type="term" value="F:isomerase activity"/>
    <property type="evidence" value="ECO:0007669"/>
    <property type="project" value="UniProtKB-KW"/>
</dbReference>
<dbReference type="AlphaFoldDB" id="A0A371XI76"/>
<evidence type="ECO:0000256" key="5">
    <source>
        <dbReference type="ARBA" id="ARBA00022832"/>
    </source>
</evidence>
<dbReference type="EMBL" id="QURN01000003">
    <property type="protein sequence ID" value="RFC68917.1"/>
    <property type="molecule type" value="Genomic_DNA"/>
</dbReference>
<evidence type="ECO:0000256" key="7">
    <source>
        <dbReference type="ARBA" id="ARBA00023002"/>
    </source>
</evidence>
<accession>A0A371XI76</accession>
<reference evidence="19" key="1">
    <citation type="submission" date="2018-08" db="EMBL/GenBank/DDBJ databases">
        <authorList>
            <person name="Im W.T."/>
        </authorList>
    </citation>
    <scope>NUCLEOTIDE SEQUENCE [LARGE SCALE GENOMIC DNA]</scope>
    <source>
        <strain evidence="19">LA-28</strain>
    </source>
</reference>
<dbReference type="InterPro" id="IPR001753">
    <property type="entry name" value="Enoyl-CoA_hydra/iso"/>
</dbReference>
<dbReference type="InterPro" id="IPR018376">
    <property type="entry name" value="Enoyl-CoA_hyd/isom_CS"/>
</dbReference>
<comment type="subunit">
    <text evidence="4">Monomer.</text>
</comment>
<evidence type="ECO:0000256" key="13">
    <source>
        <dbReference type="ARBA" id="ARBA00023268"/>
    </source>
</evidence>
<keyword evidence="9" id="KW-0443">Lipid metabolism</keyword>
<comment type="subcellular location">
    <subcellularLocation>
        <location evidence="1">Peroxisome</location>
    </subcellularLocation>
</comment>
<evidence type="ECO:0000256" key="14">
    <source>
        <dbReference type="ARBA" id="ARBA00049556"/>
    </source>
</evidence>
<proteinExistence type="inferred from homology"/>
<dbReference type="Gene3D" id="3.90.226.10">
    <property type="entry name" value="2-enoyl-CoA Hydratase, Chain A, domain 1"/>
    <property type="match status" value="1"/>
</dbReference>
<gene>
    <name evidence="18" type="ORF">DY251_04665</name>
</gene>
<dbReference type="Pfam" id="PF00378">
    <property type="entry name" value="ECH_1"/>
    <property type="match status" value="1"/>
</dbReference>
<dbReference type="GO" id="GO:0004300">
    <property type="term" value="F:enoyl-CoA hydratase activity"/>
    <property type="evidence" value="ECO:0007669"/>
    <property type="project" value="UniProtKB-ARBA"/>
</dbReference>
<dbReference type="SUPFAM" id="SSF51735">
    <property type="entry name" value="NAD(P)-binding Rossmann-fold domains"/>
    <property type="match status" value="1"/>
</dbReference>